<organism evidence="2">
    <name type="scientific">Rhizophora mucronata</name>
    <name type="common">Asiatic mangrove</name>
    <dbReference type="NCBI Taxonomy" id="61149"/>
    <lineage>
        <taxon>Eukaryota</taxon>
        <taxon>Viridiplantae</taxon>
        <taxon>Streptophyta</taxon>
        <taxon>Embryophyta</taxon>
        <taxon>Tracheophyta</taxon>
        <taxon>Spermatophyta</taxon>
        <taxon>Magnoliopsida</taxon>
        <taxon>eudicotyledons</taxon>
        <taxon>Gunneridae</taxon>
        <taxon>Pentapetalae</taxon>
        <taxon>rosids</taxon>
        <taxon>fabids</taxon>
        <taxon>Malpighiales</taxon>
        <taxon>Rhizophoraceae</taxon>
        <taxon>Rhizophora</taxon>
    </lineage>
</organism>
<evidence type="ECO:0000256" key="1">
    <source>
        <dbReference type="SAM" id="MobiDB-lite"/>
    </source>
</evidence>
<sequence>MTWQASKNNHQTRHHISIFMSQSK</sequence>
<dbReference type="AlphaFoldDB" id="A0A2P2QU40"/>
<protein>
    <submittedName>
        <fullName evidence="2">Uncharacterized protein</fullName>
    </submittedName>
</protein>
<feature type="region of interest" description="Disordered" evidence="1">
    <location>
        <begin position="1"/>
        <end position="24"/>
    </location>
</feature>
<reference evidence="2" key="1">
    <citation type="submission" date="2018-02" db="EMBL/GenBank/DDBJ databases">
        <title>Rhizophora mucronata_Transcriptome.</title>
        <authorList>
            <person name="Meera S.P."/>
            <person name="Sreeshan A."/>
            <person name="Augustine A."/>
        </authorList>
    </citation>
    <scope>NUCLEOTIDE SEQUENCE</scope>
    <source>
        <tissue evidence="2">Leaf</tissue>
    </source>
</reference>
<accession>A0A2P2QU40</accession>
<name>A0A2P2QU40_RHIMU</name>
<proteinExistence type="predicted"/>
<dbReference type="EMBL" id="GGEC01090013">
    <property type="protein sequence ID" value="MBX70497.1"/>
    <property type="molecule type" value="Transcribed_RNA"/>
</dbReference>
<evidence type="ECO:0000313" key="2">
    <source>
        <dbReference type="EMBL" id="MBX70497.1"/>
    </source>
</evidence>